<reference evidence="5" key="1">
    <citation type="journal article" date="2013" name="Stand. Genomic Sci.">
        <title>Genome sequence of the thermophilic fresh-water bacterium Spirochaeta caldaria type strain (H1(T)), reclassification of Spirochaeta caldaria, Spirochaeta stenostrepta, and Spirochaeta zuelzerae in the genus Treponema as Treponema caldaria comb. nov., Treponema stenostrepta comb. nov., and Treponema zuelzerae comb. nov., and emendation of the genus Treponema.</title>
        <authorList>
            <person name="Abt B."/>
            <person name="Goker M."/>
            <person name="Scheuner C."/>
            <person name="Han C."/>
            <person name="Lu M."/>
            <person name="Misra M."/>
            <person name="Lapidus A."/>
            <person name="Nolan M."/>
            <person name="Lucas S."/>
            <person name="Hammon N."/>
            <person name="Deshpande S."/>
            <person name="Cheng J.F."/>
            <person name="Tapia R."/>
            <person name="Goodwin L.A."/>
            <person name="Pitluck S."/>
            <person name="Liolios K."/>
            <person name="Pagani I."/>
            <person name="Ivanova N."/>
            <person name="Mavromatis K."/>
            <person name="Mikhailova N."/>
            <person name="Huntemann M."/>
            <person name="Pati A."/>
            <person name="Chen A."/>
            <person name="Palaniappan K."/>
            <person name="Land M."/>
            <person name="Hauser L."/>
            <person name="Jeffries C.D."/>
            <person name="Rohde M."/>
            <person name="Spring S."/>
            <person name="Gronow S."/>
            <person name="Detter J.C."/>
            <person name="Bristow J."/>
            <person name="Eisen J.A."/>
            <person name="Markowitz V."/>
            <person name="Hugenholtz P."/>
            <person name="Kyrpides N.C."/>
            <person name="Woyke T."/>
            <person name="Klenk H.P."/>
        </authorList>
    </citation>
    <scope>NUCLEOTIDE SEQUENCE</scope>
    <source>
        <strain evidence="5">ATCC 51460 / DSM 7334 / H1</strain>
    </source>
</reference>
<dbReference type="Proteomes" id="UP000000503">
    <property type="component" value="Chromosome"/>
</dbReference>
<feature type="signal peptide" evidence="2">
    <location>
        <begin position="1"/>
        <end position="23"/>
    </location>
</feature>
<dbReference type="Pfam" id="PF07695">
    <property type="entry name" value="7TMR-DISM_7TM"/>
    <property type="match status" value="1"/>
</dbReference>
<feature type="transmembrane region" description="Helical" evidence="1">
    <location>
        <begin position="335"/>
        <end position="358"/>
    </location>
</feature>
<dbReference type="STRING" id="744872.Spica_2523"/>
<feature type="transmembrane region" description="Helical" evidence="1">
    <location>
        <begin position="248"/>
        <end position="268"/>
    </location>
</feature>
<dbReference type="EMBL" id="CP002868">
    <property type="protein sequence ID" value="AEJ20627.1"/>
    <property type="molecule type" value="Genomic_DNA"/>
</dbReference>
<feature type="domain" description="7TM-DISM receptor extracellular" evidence="3">
    <location>
        <begin position="223"/>
        <end position="353"/>
    </location>
</feature>
<sequence length="368" mass="42315">MKGHLFFIIYLCFICLPTLSSQSHTNKTAEIIDLNLFPVFIHNDFKSEYITMYDSPIAHDWLCISPSLDGNRSVRIIDIPEYSKHHFLSIITQKPEEFTYIIPFIVSSNQLADFSTSIPSMLGLHLASIGDNWEIYLNGTLLRREIHLDTSGFITTHCNYRDLLISFPPSLLRTGSNYLLFHIIGDPANPMVGLNSSSPYRIANLDLLRLTTKTTFETTLSIIYIFMGLYIFLINLSKTFTFMRTFGLFSLILGIYFLCRSSILYQWISNSELLFKIEISSLFLILPTTIFFLSGFLPPEKVRQRINIGLYILYGLFTLLGLIFPPAFGHDLVNLWGIISIFTSLYILGYILLWHFFITLQKELNRAS</sequence>
<dbReference type="InterPro" id="IPR011623">
    <property type="entry name" value="7TMR_DISM_rcpt_extracell_dom1"/>
</dbReference>
<evidence type="ECO:0000313" key="4">
    <source>
        <dbReference type="EMBL" id="AEJ20627.1"/>
    </source>
</evidence>
<proteinExistence type="predicted"/>
<organism evidence="4 5">
    <name type="scientific">Gracilinema caldarium (strain ATCC 51460 / DSM 7334 / H1)</name>
    <name type="common">Treponema caldarium</name>
    <dbReference type="NCBI Taxonomy" id="744872"/>
    <lineage>
        <taxon>Bacteria</taxon>
        <taxon>Pseudomonadati</taxon>
        <taxon>Spirochaetota</taxon>
        <taxon>Spirochaetia</taxon>
        <taxon>Spirochaetales</taxon>
        <taxon>Breznakiellaceae</taxon>
        <taxon>Gracilinema</taxon>
    </lineage>
</organism>
<feature type="transmembrane region" description="Helical" evidence="1">
    <location>
        <begin position="218"/>
        <end position="236"/>
    </location>
</feature>
<keyword evidence="5" id="KW-1185">Reference proteome</keyword>
<evidence type="ECO:0000313" key="5">
    <source>
        <dbReference type="Proteomes" id="UP000000503"/>
    </source>
</evidence>
<gene>
    <name evidence="4" type="ordered locus">Spica_2523</name>
</gene>
<evidence type="ECO:0000256" key="1">
    <source>
        <dbReference type="SAM" id="Phobius"/>
    </source>
</evidence>
<evidence type="ECO:0000256" key="2">
    <source>
        <dbReference type="SAM" id="SignalP"/>
    </source>
</evidence>
<dbReference type="HOGENOM" id="CLU_752145_0_0_12"/>
<keyword evidence="1" id="KW-0472">Membrane</keyword>
<dbReference type="KEGG" id="scd:Spica_2523"/>
<accession>F8F4I0</accession>
<feature type="transmembrane region" description="Helical" evidence="1">
    <location>
        <begin position="274"/>
        <end position="296"/>
    </location>
</feature>
<dbReference type="eggNOG" id="COG2208">
    <property type="taxonomic scope" value="Bacteria"/>
</dbReference>
<feature type="chain" id="PRO_5003376699" description="7TM-DISM receptor extracellular domain-containing protein" evidence="2">
    <location>
        <begin position="24"/>
        <end position="368"/>
    </location>
</feature>
<dbReference type="AlphaFoldDB" id="F8F4I0"/>
<evidence type="ECO:0000259" key="3">
    <source>
        <dbReference type="Pfam" id="PF07695"/>
    </source>
</evidence>
<feature type="transmembrane region" description="Helical" evidence="1">
    <location>
        <begin position="308"/>
        <end position="329"/>
    </location>
</feature>
<keyword evidence="1" id="KW-0812">Transmembrane</keyword>
<name>F8F4I0_GRAC1</name>
<protein>
    <recommendedName>
        <fullName evidence="3">7TM-DISM receptor extracellular domain-containing protein</fullName>
    </recommendedName>
</protein>
<keyword evidence="2" id="KW-0732">Signal</keyword>
<keyword evidence="1" id="KW-1133">Transmembrane helix</keyword>